<keyword evidence="2" id="KW-0812">Transmembrane</keyword>
<proteinExistence type="inferred from homology"/>
<evidence type="ECO:0000256" key="2">
    <source>
        <dbReference type="ARBA" id="ARBA00022692"/>
    </source>
</evidence>
<dbReference type="EMBL" id="LSRQ01001044">
    <property type="protein sequence ID" value="OAY79629.1"/>
    <property type="molecule type" value="Genomic_DNA"/>
</dbReference>
<dbReference type="GO" id="GO:0016020">
    <property type="term" value="C:membrane"/>
    <property type="evidence" value="ECO:0007669"/>
    <property type="project" value="UniProtKB-SubCell"/>
</dbReference>
<comment type="subcellular location">
    <subcellularLocation>
        <location evidence="1">Membrane</location>
        <topology evidence="1">Single-pass membrane protein</topology>
    </subcellularLocation>
</comment>
<protein>
    <submittedName>
        <fullName evidence="7">Uncharacterized protein</fullName>
    </submittedName>
</protein>
<dbReference type="Proteomes" id="UP000092600">
    <property type="component" value="Unassembled WGS sequence"/>
</dbReference>
<feature type="region of interest" description="Disordered" evidence="6">
    <location>
        <begin position="32"/>
        <end position="53"/>
    </location>
</feature>
<dbReference type="InterPro" id="IPR008511">
    <property type="entry name" value="ROH1-like"/>
</dbReference>
<accession>A0A199VRC7</accession>
<evidence type="ECO:0000256" key="3">
    <source>
        <dbReference type="ARBA" id="ARBA00022989"/>
    </source>
</evidence>
<gene>
    <name evidence="7" type="ORF">ACMD2_23725</name>
</gene>
<organism evidence="7 8">
    <name type="scientific">Ananas comosus</name>
    <name type="common">Pineapple</name>
    <name type="synonym">Ananas ananas</name>
    <dbReference type="NCBI Taxonomy" id="4615"/>
    <lineage>
        <taxon>Eukaryota</taxon>
        <taxon>Viridiplantae</taxon>
        <taxon>Streptophyta</taxon>
        <taxon>Embryophyta</taxon>
        <taxon>Tracheophyta</taxon>
        <taxon>Spermatophyta</taxon>
        <taxon>Magnoliopsida</taxon>
        <taxon>Liliopsida</taxon>
        <taxon>Poales</taxon>
        <taxon>Bromeliaceae</taxon>
        <taxon>Bromelioideae</taxon>
        <taxon>Ananas</taxon>
    </lineage>
</organism>
<sequence length="390" mass="40941">MATDSQAGSSGGFLGRSLLLLSFRRNQVASMDTIDPPPNNISNSHHEHHDSELGDRFQSHVARRLRSLLPSHSDSDSDSAAGAPLLSLRFLSKLLDVLVSCDREFCHLLLLLLNPSSASSLSSKPAAEFLDRSVRALDLCNAASAALLSLRHWRRQADVAASAAALRRRRALRRALGKLFAAAADSPGSGGRSASARFLSKNWSGGAAAAAAAPGGVAAAAGTMSCLLAFAAWALAAAVPFLDRPAAPPPLPPRQTQWAAAMAALQERIAEESSQRRRAGFGVLAEVRAVETRARCLTELLDKEGAPAAEEDELSAKGAELAEACRALEEGTEPLERQVRAVFHRVAATRAEVIRCLDRSSRCSAPTATASAAAASSSSSSPSPSSSYSF</sequence>
<keyword evidence="3" id="KW-1133">Transmembrane helix</keyword>
<dbReference type="AlphaFoldDB" id="A0A199VRC7"/>
<evidence type="ECO:0000256" key="4">
    <source>
        <dbReference type="ARBA" id="ARBA00023136"/>
    </source>
</evidence>
<evidence type="ECO:0000256" key="6">
    <source>
        <dbReference type="SAM" id="MobiDB-lite"/>
    </source>
</evidence>
<comment type="caution">
    <text evidence="7">The sequence shown here is derived from an EMBL/GenBank/DDBJ whole genome shotgun (WGS) entry which is preliminary data.</text>
</comment>
<keyword evidence="4" id="KW-0472">Membrane</keyword>
<evidence type="ECO:0000313" key="8">
    <source>
        <dbReference type="Proteomes" id="UP000092600"/>
    </source>
</evidence>
<dbReference type="STRING" id="4615.A0A199VRC7"/>
<evidence type="ECO:0000256" key="5">
    <source>
        <dbReference type="ARBA" id="ARBA00035114"/>
    </source>
</evidence>
<dbReference type="PANTHER" id="PTHR31509">
    <property type="entry name" value="BPS1-LIKE PROTEIN"/>
    <property type="match status" value="1"/>
</dbReference>
<feature type="region of interest" description="Disordered" evidence="6">
    <location>
        <begin position="367"/>
        <end position="390"/>
    </location>
</feature>
<evidence type="ECO:0000256" key="1">
    <source>
        <dbReference type="ARBA" id="ARBA00004167"/>
    </source>
</evidence>
<feature type="compositionally biased region" description="Basic and acidic residues" evidence="6">
    <location>
        <begin position="44"/>
        <end position="53"/>
    </location>
</feature>
<comment type="similarity">
    <text evidence="5">Belongs to the ROH1 family.</text>
</comment>
<dbReference type="Pfam" id="PF05633">
    <property type="entry name" value="ROH1-like"/>
    <property type="match status" value="2"/>
</dbReference>
<evidence type="ECO:0000313" key="7">
    <source>
        <dbReference type="EMBL" id="OAY79629.1"/>
    </source>
</evidence>
<reference evidence="7 8" key="1">
    <citation type="journal article" date="2016" name="DNA Res.">
        <title>The draft genome of MD-2 pineapple using hybrid error correction of long reads.</title>
        <authorList>
            <person name="Redwan R.M."/>
            <person name="Saidin A."/>
            <person name="Kumar S.V."/>
        </authorList>
    </citation>
    <scope>NUCLEOTIDE SEQUENCE [LARGE SCALE GENOMIC DNA]</scope>
    <source>
        <strain evidence="8">cv. MD2</strain>
        <tissue evidence="7">Leaf</tissue>
    </source>
</reference>
<name>A0A199VRC7_ANACO</name>